<proteinExistence type="predicted"/>
<feature type="compositionally biased region" description="Polar residues" evidence="1">
    <location>
        <begin position="89"/>
        <end position="101"/>
    </location>
</feature>
<feature type="region of interest" description="Disordered" evidence="1">
    <location>
        <begin position="21"/>
        <end position="47"/>
    </location>
</feature>
<feature type="region of interest" description="Disordered" evidence="1">
    <location>
        <begin position="86"/>
        <end position="110"/>
    </location>
</feature>
<accession>A0A9Q0HA62</accession>
<comment type="caution">
    <text evidence="2">The sequence shown here is derived from an EMBL/GenBank/DDBJ whole genome shotgun (WGS) entry which is preliminary data.</text>
</comment>
<protein>
    <submittedName>
        <fullName evidence="2">Uncharacterized protein</fullName>
    </submittedName>
</protein>
<organism evidence="2 3">
    <name type="scientific">Protea cynaroides</name>
    <dbReference type="NCBI Taxonomy" id="273540"/>
    <lineage>
        <taxon>Eukaryota</taxon>
        <taxon>Viridiplantae</taxon>
        <taxon>Streptophyta</taxon>
        <taxon>Embryophyta</taxon>
        <taxon>Tracheophyta</taxon>
        <taxon>Spermatophyta</taxon>
        <taxon>Magnoliopsida</taxon>
        <taxon>Proteales</taxon>
        <taxon>Proteaceae</taxon>
        <taxon>Protea</taxon>
    </lineage>
</organism>
<evidence type="ECO:0000313" key="3">
    <source>
        <dbReference type="Proteomes" id="UP001141806"/>
    </source>
</evidence>
<dbReference type="AlphaFoldDB" id="A0A9Q0HA62"/>
<name>A0A9Q0HA62_9MAGN</name>
<gene>
    <name evidence="2" type="ORF">NE237_021995</name>
</gene>
<dbReference type="Proteomes" id="UP001141806">
    <property type="component" value="Unassembled WGS sequence"/>
</dbReference>
<keyword evidence="3" id="KW-1185">Reference proteome</keyword>
<evidence type="ECO:0000313" key="2">
    <source>
        <dbReference type="EMBL" id="KAJ4962085.1"/>
    </source>
</evidence>
<evidence type="ECO:0000256" key="1">
    <source>
        <dbReference type="SAM" id="MobiDB-lite"/>
    </source>
</evidence>
<sequence>MADMALSIRDFVKERVPTFDFSGVQHHGELDPESCEDPEEKRPRNLGEGLLERKLELLGQWRQLCPLLLTAEKGLHRLLTLQPLDSRKGASSSSHPAESNRTPPPPPPSQ</sequence>
<dbReference type="EMBL" id="JAMYWD010000009">
    <property type="protein sequence ID" value="KAJ4962085.1"/>
    <property type="molecule type" value="Genomic_DNA"/>
</dbReference>
<reference evidence="2" key="1">
    <citation type="journal article" date="2023" name="Plant J.">
        <title>The genome of the king protea, Protea cynaroides.</title>
        <authorList>
            <person name="Chang J."/>
            <person name="Duong T.A."/>
            <person name="Schoeman C."/>
            <person name="Ma X."/>
            <person name="Roodt D."/>
            <person name="Barker N."/>
            <person name="Li Z."/>
            <person name="Van de Peer Y."/>
            <person name="Mizrachi E."/>
        </authorList>
    </citation>
    <scope>NUCLEOTIDE SEQUENCE</scope>
    <source>
        <tissue evidence="2">Young leaves</tissue>
    </source>
</reference>